<dbReference type="GO" id="GO:0009289">
    <property type="term" value="C:pilus"/>
    <property type="evidence" value="ECO:0007669"/>
    <property type="project" value="InterPro"/>
</dbReference>
<name>A0A0H2V658_ECOL6</name>
<dbReference type="SUPFAM" id="SSF49401">
    <property type="entry name" value="Bacterial adhesins"/>
    <property type="match status" value="1"/>
</dbReference>
<dbReference type="InterPro" id="IPR050263">
    <property type="entry name" value="Bact_Fimbrial_Adh_Pro"/>
</dbReference>
<dbReference type="EMBL" id="AE014075">
    <property type="protein sequence ID" value="AAN79701.1"/>
    <property type="molecule type" value="Genomic_DNA"/>
</dbReference>
<organism evidence="2 3">
    <name type="scientific">Escherichia coli O6:H1 (strain CFT073 / ATCC 700928 / UPEC)</name>
    <dbReference type="NCBI Taxonomy" id="199310"/>
    <lineage>
        <taxon>Bacteria</taxon>
        <taxon>Pseudomonadati</taxon>
        <taxon>Pseudomonadota</taxon>
        <taxon>Gammaproteobacteria</taxon>
        <taxon>Enterobacterales</taxon>
        <taxon>Enterobacteriaceae</taxon>
        <taxon>Escherichia</taxon>
    </lineage>
</organism>
<dbReference type="PANTHER" id="PTHR33420:SF27">
    <property type="entry name" value="PROTEIN FIMG"/>
    <property type="match status" value="1"/>
</dbReference>
<dbReference type="STRING" id="199310.c1244"/>
<evidence type="ECO:0000313" key="2">
    <source>
        <dbReference type="EMBL" id="AAN79701.1"/>
    </source>
</evidence>
<dbReference type="InterPro" id="IPR036937">
    <property type="entry name" value="Adhesion_dom_fimbrial_sf"/>
</dbReference>
<dbReference type="eggNOG" id="COG3539">
    <property type="taxonomic scope" value="Bacteria"/>
</dbReference>
<dbReference type="SMR" id="A0A0H2V658"/>
<evidence type="ECO:0000313" key="3">
    <source>
        <dbReference type="Proteomes" id="UP000001410"/>
    </source>
</evidence>
<proteinExistence type="predicted"/>
<dbReference type="HOGENOM" id="CLU_088965_6_1_6"/>
<dbReference type="PANTHER" id="PTHR33420">
    <property type="entry name" value="FIMBRIAL SUBUNIT ELFA-RELATED"/>
    <property type="match status" value="1"/>
</dbReference>
<dbReference type="Gene3D" id="2.60.40.1090">
    <property type="entry name" value="Fimbrial-type adhesion domain"/>
    <property type="match status" value="1"/>
</dbReference>
<keyword evidence="3" id="KW-1185">Reference proteome</keyword>
<sequence>MKLKAIILATGLINCIAFSAQAVDTTITVTGRVLPRTCTIGNGGNPNATVVLDNAYTSDLIAANSTSQWKNFSLTLTNCQNVNNVTATFGGTAENTNYYRNTGDATNIMVELQEQGNGNTPLKVGSTKVVTVSNGQATFNLKVRAVSKGNAGAGSINSQITVTYTYA</sequence>
<dbReference type="Proteomes" id="UP000001410">
    <property type="component" value="Chromosome"/>
</dbReference>
<dbReference type="GO" id="GO:0043709">
    <property type="term" value="P:cell adhesion involved in single-species biofilm formation"/>
    <property type="evidence" value="ECO:0007669"/>
    <property type="project" value="TreeGrafter"/>
</dbReference>
<keyword evidence="1" id="KW-0732">Signal</keyword>
<dbReference type="InterPro" id="IPR008966">
    <property type="entry name" value="Adhesion_dom_sf"/>
</dbReference>
<feature type="signal peptide" evidence="1">
    <location>
        <begin position="1"/>
        <end position="22"/>
    </location>
</feature>
<gene>
    <name evidence="2" type="primary">focG</name>
    <name evidence="2" type="ordered locus">c1244</name>
</gene>
<accession>A0A0H2V658</accession>
<dbReference type="RefSeq" id="WP_000767894.1">
    <property type="nucleotide sequence ID" value="NC_004431.1"/>
</dbReference>
<dbReference type="AlphaFoldDB" id="A0A0H2V658"/>
<reference evidence="2 3" key="1">
    <citation type="journal article" date="2002" name="Proc. Natl. Acad. Sci. U.S.A.">
        <title>Extensive mosaic structure revealed by the complete genome sequence of uropathogenic Escherichia coli.</title>
        <authorList>
            <person name="Welch R.A."/>
            <person name="Burland V."/>
            <person name="Plunkett G.III."/>
            <person name="Redford P."/>
            <person name="Roesch P."/>
            <person name="Rasko D."/>
            <person name="Buckles E.L."/>
            <person name="Liou S.R."/>
            <person name="Boutin A."/>
            <person name="Hackett J."/>
            <person name="Stroud D."/>
            <person name="Mayhew G.F."/>
            <person name="Rose D.J."/>
            <person name="Zhou S."/>
            <person name="Schwartz D.C."/>
            <person name="Perna N.T."/>
            <person name="Mobley H.L."/>
            <person name="Donnenberg M.S."/>
            <person name="Blattner F.R."/>
        </authorList>
    </citation>
    <scope>NUCLEOTIDE SEQUENCE [LARGE SCALE GENOMIC DNA]</scope>
    <source>
        <strain evidence="3">CFT073 / ATCC 700928 / UPEC</strain>
    </source>
</reference>
<dbReference type="KEGG" id="ecc:c1244"/>
<feature type="chain" id="PRO_5002599547" evidence="1">
    <location>
        <begin position="23"/>
        <end position="167"/>
    </location>
</feature>
<evidence type="ECO:0000256" key="1">
    <source>
        <dbReference type="SAM" id="SignalP"/>
    </source>
</evidence>
<protein>
    <submittedName>
        <fullName evidence="2">F1C minor fimbrial subunit protein G presursor</fullName>
    </submittedName>
</protein>